<dbReference type="GO" id="GO:0005634">
    <property type="term" value="C:nucleus"/>
    <property type="evidence" value="ECO:0007669"/>
    <property type="project" value="EnsemblFungi"/>
</dbReference>
<reference evidence="2 3" key="1">
    <citation type="journal article" date="2011" name="Science">
        <title>Comparative functional genomics of the fission yeasts.</title>
        <authorList>
            <person name="Rhind N."/>
            <person name="Chen Z."/>
            <person name="Yassour M."/>
            <person name="Thompson D.A."/>
            <person name="Haas B.J."/>
            <person name="Habib N."/>
            <person name="Wapinski I."/>
            <person name="Roy S."/>
            <person name="Lin M.F."/>
            <person name="Heiman D.I."/>
            <person name="Young S.K."/>
            <person name="Furuya K."/>
            <person name="Guo Y."/>
            <person name="Pidoux A."/>
            <person name="Chen H.M."/>
            <person name="Robbertse B."/>
            <person name="Goldberg J.M."/>
            <person name="Aoki K."/>
            <person name="Bayne E.H."/>
            <person name="Berlin A.M."/>
            <person name="Desjardins C.A."/>
            <person name="Dobbs E."/>
            <person name="Dukaj L."/>
            <person name="Fan L."/>
            <person name="FitzGerald M.G."/>
            <person name="French C."/>
            <person name="Gujja S."/>
            <person name="Hansen K."/>
            <person name="Keifenheim D."/>
            <person name="Levin J.Z."/>
            <person name="Mosher R.A."/>
            <person name="Mueller C.A."/>
            <person name="Pfiffner J."/>
            <person name="Priest M."/>
            <person name="Russ C."/>
            <person name="Smialowska A."/>
            <person name="Swoboda P."/>
            <person name="Sykes S.M."/>
            <person name="Vaughn M."/>
            <person name="Vengrova S."/>
            <person name="Yoder R."/>
            <person name="Zeng Q."/>
            <person name="Allshire R."/>
            <person name="Baulcombe D."/>
            <person name="Birren B.W."/>
            <person name="Brown W."/>
            <person name="Ekwall K."/>
            <person name="Kellis M."/>
            <person name="Leatherwood J."/>
            <person name="Levin H."/>
            <person name="Margalit H."/>
            <person name="Martienssen R."/>
            <person name="Nieduszynski C.A."/>
            <person name="Spatafora J.W."/>
            <person name="Friedman N."/>
            <person name="Dalgaard J.Z."/>
            <person name="Baumann P."/>
            <person name="Niki H."/>
            <person name="Regev A."/>
            <person name="Nusbaum C."/>
        </authorList>
    </citation>
    <scope>NUCLEOTIDE SEQUENCE [LARGE SCALE GENOMIC DNA]</scope>
    <source>
        <strain evidence="3">yFS286</strain>
    </source>
</reference>
<gene>
    <name evidence="2" type="ORF">SOCG_04005</name>
</gene>
<dbReference type="Gene3D" id="2.170.270.10">
    <property type="entry name" value="SET domain"/>
    <property type="match status" value="1"/>
</dbReference>
<feature type="domain" description="SET" evidence="1">
    <location>
        <begin position="9"/>
        <end position="117"/>
    </location>
</feature>
<dbReference type="PROSITE" id="PS50280">
    <property type="entry name" value="SET"/>
    <property type="match status" value="1"/>
</dbReference>
<dbReference type="HOGENOM" id="CLU_124044_0_0_1"/>
<dbReference type="PIRSF" id="PIRSF022536">
    <property type="entry name" value="A612L_SET"/>
    <property type="match status" value="1"/>
</dbReference>
<protein>
    <submittedName>
        <fullName evidence="2">Histone lysine methyltransferase Set7</fullName>
    </submittedName>
</protein>
<dbReference type="SMART" id="SM00317">
    <property type="entry name" value="SET"/>
    <property type="match status" value="1"/>
</dbReference>
<keyword evidence="2" id="KW-0489">Methyltransferase</keyword>
<dbReference type="InterPro" id="IPR046341">
    <property type="entry name" value="SET_dom_sf"/>
</dbReference>
<organism evidence="2 3">
    <name type="scientific">Schizosaccharomyces octosporus (strain yFS286)</name>
    <name type="common">Fission yeast</name>
    <name type="synonym">Octosporomyces octosporus</name>
    <dbReference type="NCBI Taxonomy" id="483514"/>
    <lineage>
        <taxon>Eukaryota</taxon>
        <taxon>Fungi</taxon>
        <taxon>Dikarya</taxon>
        <taxon>Ascomycota</taxon>
        <taxon>Taphrinomycotina</taxon>
        <taxon>Schizosaccharomycetes</taxon>
        <taxon>Schizosaccharomycetales</taxon>
        <taxon>Schizosaccharomycetaceae</taxon>
        <taxon>Schizosaccharomyces</taxon>
    </lineage>
</organism>
<evidence type="ECO:0000313" key="2">
    <source>
        <dbReference type="EMBL" id="EPX72073.1"/>
    </source>
</evidence>
<dbReference type="eggNOG" id="ENOG502S3RW">
    <property type="taxonomic scope" value="Eukaryota"/>
</dbReference>
<accession>S9PX87</accession>
<sequence length="150" mass="17395">MKTISLFDRPLEIRDTETKGRGVFALEPLPAHTCIEVSPVLLFEKDQYVNHGQYTVLNEYTYVWSSGRQGLALGLGSMFNHDRCPNVYRKKDELNRCISYFTLRDIHPCEELCISYGEHLWFDDGGSTSEHNHYDLPEEEEGSFFQNLLL</sequence>
<dbReference type="GO" id="GO:0032259">
    <property type="term" value="P:methylation"/>
    <property type="evidence" value="ECO:0007669"/>
    <property type="project" value="UniProtKB-KW"/>
</dbReference>
<dbReference type="InterPro" id="IPR009207">
    <property type="entry name" value="SET7_MeTrfase"/>
</dbReference>
<keyword evidence="3" id="KW-1185">Reference proteome</keyword>
<proteinExistence type="predicted"/>
<dbReference type="VEuPathDB" id="FungiDB:SOCG_04005"/>
<dbReference type="SUPFAM" id="SSF82199">
    <property type="entry name" value="SET domain"/>
    <property type="match status" value="1"/>
</dbReference>
<dbReference type="RefSeq" id="XP_013019368.1">
    <property type="nucleotide sequence ID" value="XM_013163914.1"/>
</dbReference>
<dbReference type="Proteomes" id="UP000016088">
    <property type="component" value="Unassembled WGS sequence"/>
</dbReference>
<keyword evidence="2" id="KW-0808">Transferase</keyword>
<dbReference type="EMBL" id="KE503207">
    <property type="protein sequence ID" value="EPX72073.1"/>
    <property type="molecule type" value="Genomic_DNA"/>
</dbReference>
<dbReference type="AlphaFoldDB" id="S9PX87"/>
<dbReference type="GeneID" id="25032972"/>
<dbReference type="OMA" id="ATYEINF"/>
<evidence type="ECO:0000313" key="3">
    <source>
        <dbReference type="Proteomes" id="UP000016088"/>
    </source>
</evidence>
<dbReference type="GO" id="GO:0005737">
    <property type="term" value="C:cytoplasm"/>
    <property type="evidence" value="ECO:0007669"/>
    <property type="project" value="EnsemblFungi"/>
</dbReference>
<dbReference type="CDD" id="cd10540">
    <property type="entry name" value="SET_SpSet7-like"/>
    <property type="match status" value="1"/>
</dbReference>
<name>S9PX87_SCHOY</name>
<dbReference type="InterPro" id="IPR001214">
    <property type="entry name" value="SET_dom"/>
</dbReference>
<dbReference type="GO" id="GO:0062122">
    <property type="term" value="F:histone H3K37 methyltransferase activity"/>
    <property type="evidence" value="ECO:0007669"/>
    <property type="project" value="EnsemblFungi"/>
</dbReference>
<dbReference type="FunFam" id="2.170.270.10:FF:000050">
    <property type="entry name" value="Chromosome 1, whole genome shotgun sequence"/>
    <property type="match status" value="1"/>
</dbReference>
<dbReference type="Pfam" id="PF00856">
    <property type="entry name" value="SET"/>
    <property type="match status" value="1"/>
</dbReference>
<evidence type="ECO:0000259" key="1">
    <source>
        <dbReference type="PROSITE" id="PS50280"/>
    </source>
</evidence>
<dbReference type="OrthoDB" id="3180714at2759"/>